<name>A0A0C2IYX8_9PEZI</name>
<evidence type="ECO:0000313" key="3">
    <source>
        <dbReference type="Proteomes" id="UP000031575"/>
    </source>
</evidence>
<dbReference type="GeneID" id="63674346"/>
<dbReference type="Proteomes" id="UP000031575">
    <property type="component" value="Unassembled WGS sequence"/>
</dbReference>
<proteinExistence type="predicted"/>
<feature type="compositionally biased region" description="Basic residues" evidence="1">
    <location>
        <begin position="9"/>
        <end position="22"/>
    </location>
</feature>
<dbReference type="AlphaFoldDB" id="A0A0C2IYX8"/>
<dbReference type="RefSeq" id="XP_040618147.1">
    <property type="nucleotide sequence ID" value="XM_040759425.1"/>
</dbReference>
<feature type="compositionally biased region" description="Basic and acidic residues" evidence="1">
    <location>
        <begin position="60"/>
        <end position="70"/>
    </location>
</feature>
<gene>
    <name evidence="2" type="ORF">SPBR_01107</name>
</gene>
<accession>A0A0C2IYX8</accession>
<dbReference type="HOGENOM" id="CLU_1797701_0_0_1"/>
<organism evidence="2 3">
    <name type="scientific">Sporothrix brasiliensis 5110</name>
    <dbReference type="NCBI Taxonomy" id="1398154"/>
    <lineage>
        <taxon>Eukaryota</taxon>
        <taxon>Fungi</taxon>
        <taxon>Dikarya</taxon>
        <taxon>Ascomycota</taxon>
        <taxon>Pezizomycotina</taxon>
        <taxon>Sordariomycetes</taxon>
        <taxon>Sordariomycetidae</taxon>
        <taxon>Ophiostomatales</taxon>
        <taxon>Ophiostomataceae</taxon>
        <taxon>Sporothrix</taxon>
    </lineage>
</organism>
<feature type="region of interest" description="Disordered" evidence="1">
    <location>
        <begin position="1"/>
        <end position="80"/>
    </location>
</feature>
<dbReference type="OrthoDB" id="5525680at2759"/>
<dbReference type="EMBL" id="AWTV01000008">
    <property type="protein sequence ID" value="KIH90137.1"/>
    <property type="molecule type" value="Genomic_DNA"/>
</dbReference>
<sequence length="144" mass="15914">MPLEMPRVAPRRKQHGRHHHAHTAAAAPWTDVEDHAQRNRRGDDDDDDSDESSGYDDDERTQHTDRRGDGDGEDDDGCCAPLAAMTKPVEVGELGSYGYAGEAAFWIWPLFGPLLFENTSSDVRGLWWPRLALAGLDLAGVQSC</sequence>
<protein>
    <submittedName>
        <fullName evidence="2">Uncharacterized protein</fullName>
    </submittedName>
</protein>
<feature type="compositionally biased region" description="Acidic residues" evidence="1">
    <location>
        <begin position="44"/>
        <end position="59"/>
    </location>
</feature>
<keyword evidence="3" id="KW-1185">Reference proteome</keyword>
<feature type="compositionally biased region" description="Basic and acidic residues" evidence="1">
    <location>
        <begin position="32"/>
        <end position="43"/>
    </location>
</feature>
<evidence type="ECO:0000256" key="1">
    <source>
        <dbReference type="SAM" id="MobiDB-lite"/>
    </source>
</evidence>
<comment type="caution">
    <text evidence="2">The sequence shown here is derived from an EMBL/GenBank/DDBJ whole genome shotgun (WGS) entry which is preliminary data.</text>
</comment>
<evidence type="ECO:0000313" key="2">
    <source>
        <dbReference type="EMBL" id="KIH90137.1"/>
    </source>
</evidence>
<reference evidence="2 3" key="1">
    <citation type="journal article" date="2014" name="BMC Genomics">
        <title>Comparative genomics of the major fungal agents of human and animal Sporotrichosis: Sporothrix schenckii and Sporothrix brasiliensis.</title>
        <authorList>
            <person name="Teixeira M.M."/>
            <person name="de Almeida L.G."/>
            <person name="Kubitschek-Barreira P."/>
            <person name="Alves F.L."/>
            <person name="Kioshima E.S."/>
            <person name="Abadio A.K."/>
            <person name="Fernandes L."/>
            <person name="Derengowski L.S."/>
            <person name="Ferreira K.S."/>
            <person name="Souza R.C."/>
            <person name="Ruiz J.C."/>
            <person name="de Andrade N.C."/>
            <person name="Paes H.C."/>
            <person name="Nicola A.M."/>
            <person name="Albuquerque P."/>
            <person name="Gerber A.L."/>
            <person name="Martins V.P."/>
            <person name="Peconick L.D."/>
            <person name="Neto A.V."/>
            <person name="Chaucanez C.B."/>
            <person name="Silva P.A."/>
            <person name="Cunha O.L."/>
            <person name="de Oliveira F.F."/>
            <person name="dos Santos T.C."/>
            <person name="Barros A.L."/>
            <person name="Soares M.A."/>
            <person name="de Oliveira L.M."/>
            <person name="Marini M.M."/>
            <person name="Villalobos-Duno H."/>
            <person name="Cunha M.M."/>
            <person name="de Hoog S."/>
            <person name="da Silveira J.F."/>
            <person name="Henrissat B."/>
            <person name="Nino-Vega G.A."/>
            <person name="Cisalpino P.S."/>
            <person name="Mora-Montes H.M."/>
            <person name="Almeida S.R."/>
            <person name="Stajich J.E."/>
            <person name="Lopes-Bezerra L.M."/>
            <person name="Vasconcelos A.T."/>
            <person name="Felipe M.S."/>
        </authorList>
    </citation>
    <scope>NUCLEOTIDE SEQUENCE [LARGE SCALE GENOMIC DNA]</scope>
    <source>
        <strain evidence="2 3">5110</strain>
    </source>
</reference>
<dbReference type="VEuPathDB" id="FungiDB:SPBR_01107"/>